<keyword evidence="6 10" id="KW-1133">Transmembrane helix</keyword>
<evidence type="ECO:0000256" key="8">
    <source>
        <dbReference type="ARBA" id="ARBA00023136"/>
    </source>
</evidence>
<dbReference type="PANTHER" id="PTHR14647:SF87">
    <property type="entry name" value="PUTATIVE-RELATED"/>
    <property type="match status" value="1"/>
</dbReference>
<dbReference type="EMBL" id="VSWD01000006">
    <property type="protein sequence ID" value="KAK3100402.1"/>
    <property type="molecule type" value="Genomic_DNA"/>
</dbReference>
<comment type="similarity">
    <text evidence="2">Belongs to the galactose-3-O-sulfotransferase family.</text>
</comment>
<evidence type="ECO:0000256" key="5">
    <source>
        <dbReference type="ARBA" id="ARBA00022968"/>
    </source>
</evidence>
<dbReference type="Pfam" id="PF06990">
    <property type="entry name" value="Gal-3-0_sulfotr"/>
    <property type="match status" value="1"/>
</dbReference>
<protein>
    <submittedName>
        <fullName evidence="11">Uncharacterized protein</fullName>
    </submittedName>
</protein>
<organism evidence="11 12">
    <name type="scientific">Pinctada imbricata</name>
    <name type="common">Atlantic pearl-oyster</name>
    <name type="synonym">Pinctada martensii</name>
    <dbReference type="NCBI Taxonomy" id="66713"/>
    <lineage>
        <taxon>Eukaryota</taxon>
        <taxon>Metazoa</taxon>
        <taxon>Spiralia</taxon>
        <taxon>Lophotrochozoa</taxon>
        <taxon>Mollusca</taxon>
        <taxon>Bivalvia</taxon>
        <taxon>Autobranchia</taxon>
        <taxon>Pteriomorphia</taxon>
        <taxon>Pterioida</taxon>
        <taxon>Pterioidea</taxon>
        <taxon>Pteriidae</taxon>
        <taxon>Pinctada</taxon>
    </lineage>
</organism>
<keyword evidence="7" id="KW-0333">Golgi apparatus</keyword>
<keyword evidence="9" id="KW-0325">Glycoprotein</keyword>
<evidence type="ECO:0000256" key="10">
    <source>
        <dbReference type="SAM" id="Phobius"/>
    </source>
</evidence>
<dbReference type="Gene3D" id="3.40.50.300">
    <property type="entry name" value="P-loop containing nucleotide triphosphate hydrolases"/>
    <property type="match status" value="1"/>
</dbReference>
<sequence>MFQLWRDPDFTKCLRTLKISYSCCIVNAFRFYSRVILLLLSVIVVTTFILLWTKELVHIKLVIGVGFHQRIFDSSTVLQRHLDFIREDARNLEPLIWDRKIEKEPKTNIAFLKVHKAASSTVQNILFRFGLRRNLTFVLPRPPGFYWRNVISMRTSVSKRNVISPPTNKTFNILCSHVIYNREAFRSIMPNSTKYIGILREPHSQFLSMLRYTNSRVVFNKGTFGKDPIAKYLENPSLYEYKDPYDSYTNNRMAVEFGFPGHLFKSRNMSGIQLYLKELDKDFDLVMITEMFDESLVLLKRVMSWNIKDIIYASLNKNRKKHEAYRWLRVSAENFNKWKLLDVELYRYFRKRLFERIRQEGRGFKQEVQYFKNVQRNVKLFCDGPERTALTFDKSEFSDAFQVSRHDCWLIGLHEIKYVDIIRYKQYPELGVPKELSFVDYNRTIGSIIT</sequence>
<dbReference type="GO" id="GO:0009247">
    <property type="term" value="P:glycolipid biosynthetic process"/>
    <property type="evidence" value="ECO:0007669"/>
    <property type="project" value="InterPro"/>
</dbReference>
<evidence type="ECO:0000256" key="3">
    <source>
        <dbReference type="ARBA" id="ARBA00022679"/>
    </source>
</evidence>
<keyword evidence="8 10" id="KW-0472">Membrane</keyword>
<gene>
    <name evidence="11" type="ORF">FSP39_019315</name>
</gene>
<feature type="transmembrane region" description="Helical" evidence="10">
    <location>
        <begin position="35"/>
        <end position="53"/>
    </location>
</feature>
<keyword evidence="5" id="KW-0735">Signal-anchor</keyword>
<name>A0AA89C5P2_PINIB</name>
<keyword evidence="4 10" id="KW-0812">Transmembrane</keyword>
<evidence type="ECO:0000256" key="6">
    <source>
        <dbReference type="ARBA" id="ARBA00022989"/>
    </source>
</evidence>
<evidence type="ECO:0000256" key="9">
    <source>
        <dbReference type="ARBA" id="ARBA00023180"/>
    </source>
</evidence>
<comment type="subcellular location">
    <subcellularLocation>
        <location evidence="1">Golgi apparatus membrane</location>
        <topology evidence="1">Single-pass type II membrane protein</topology>
    </subcellularLocation>
</comment>
<dbReference type="InterPro" id="IPR009729">
    <property type="entry name" value="Gal-3-0_sulfotransfrase"/>
</dbReference>
<comment type="caution">
    <text evidence="11">The sequence shown here is derived from an EMBL/GenBank/DDBJ whole genome shotgun (WGS) entry which is preliminary data.</text>
</comment>
<keyword evidence="12" id="KW-1185">Reference proteome</keyword>
<evidence type="ECO:0000313" key="11">
    <source>
        <dbReference type="EMBL" id="KAK3100402.1"/>
    </source>
</evidence>
<accession>A0AA89C5P2</accession>
<proteinExistence type="inferred from homology"/>
<dbReference type="GO" id="GO:0000139">
    <property type="term" value="C:Golgi membrane"/>
    <property type="evidence" value="ECO:0007669"/>
    <property type="project" value="UniProtKB-SubCell"/>
</dbReference>
<evidence type="ECO:0000256" key="7">
    <source>
        <dbReference type="ARBA" id="ARBA00023034"/>
    </source>
</evidence>
<keyword evidence="3" id="KW-0808">Transferase</keyword>
<dbReference type="AlphaFoldDB" id="A0AA89C5P2"/>
<dbReference type="PANTHER" id="PTHR14647">
    <property type="entry name" value="GALACTOSE-3-O-SULFOTRANSFERASE"/>
    <property type="match status" value="1"/>
</dbReference>
<dbReference type="InterPro" id="IPR027417">
    <property type="entry name" value="P-loop_NTPase"/>
</dbReference>
<dbReference type="GO" id="GO:0001733">
    <property type="term" value="F:galactosylceramide sulfotransferase activity"/>
    <property type="evidence" value="ECO:0007669"/>
    <property type="project" value="InterPro"/>
</dbReference>
<evidence type="ECO:0000313" key="12">
    <source>
        <dbReference type="Proteomes" id="UP001186944"/>
    </source>
</evidence>
<reference evidence="11" key="1">
    <citation type="submission" date="2019-08" db="EMBL/GenBank/DDBJ databases">
        <title>The improved chromosome-level genome for the pearl oyster Pinctada fucata martensii using PacBio sequencing and Hi-C.</title>
        <authorList>
            <person name="Zheng Z."/>
        </authorList>
    </citation>
    <scope>NUCLEOTIDE SEQUENCE</scope>
    <source>
        <strain evidence="11">ZZ-2019</strain>
        <tissue evidence="11">Adductor muscle</tissue>
    </source>
</reference>
<evidence type="ECO:0000256" key="4">
    <source>
        <dbReference type="ARBA" id="ARBA00022692"/>
    </source>
</evidence>
<dbReference type="SUPFAM" id="SSF52540">
    <property type="entry name" value="P-loop containing nucleoside triphosphate hydrolases"/>
    <property type="match status" value="1"/>
</dbReference>
<evidence type="ECO:0000256" key="1">
    <source>
        <dbReference type="ARBA" id="ARBA00004323"/>
    </source>
</evidence>
<dbReference type="Proteomes" id="UP001186944">
    <property type="component" value="Unassembled WGS sequence"/>
</dbReference>
<evidence type="ECO:0000256" key="2">
    <source>
        <dbReference type="ARBA" id="ARBA00008124"/>
    </source>
</evidence>